<evidence type="ECO:0000313" key="2">
    <source>
        <dbReference type="EMBL" id="MBB5221603.1"/>
    </source>
</evidence>
<keyword evidence="1" id="KW-0812">Transmembrane</keyword>
<keyword evidence="3" id="KW-1185">Reference proteome</keyword>
<name>A0A840SQG7_9RHOB</name>
<evidence type="ECO:0000313" key="3">
    <source>
        <dbReference type="Proteomes" id="UP000549457"/>
    </source>
</evidence>
<comment type="caution">
    <text evidence="2">The sequence shown here is derived from an EMBL/GenBank/DDBJ whole genome shotgun (WGS) entry which is preliminary data.</text>
</comment>
<protein>
    <submittedName>
        <fullName evidence="2">Uncharacterized protein</fullName>
    </submittedName>
</protein>
<accession>A0A840SQG7</accession>
<dbReference type="EMBL" id="JACHFM010000001">
    <property type="protein sequence ID" value="MBB5221603.1"/>
    <property type="molecule type" value="Genomic_DNA"/>
</dbReference>
<gene>
    <name evidence="2" type="ORF">HNP73_001524</name>
</gene>
<evidence type="ECO:0000256" key="1">
    <source>
        <dbReference type="SAM" id="Phobius"/>
    </source>
</evidence>
<reference evidence="2 3" key="1">
    <citation type="submission" date="2020-08" db="EMBL/GenBank/DDBJ databases">
        <title>Genomic Encyclopedia of Type Strains, Phase IV (KMG-IV): sequencing the most valuable type-strain genomes for metagenomic binning, comparative biology and taxonomic classification.</title>
        <authorList>
            <person name="Goeker M."/>
        </authorList>
    </citation>
    <scope>NUCLEOTIDE SEQUENCE [LARGE SCALE GENOMIC DNA]</scope>
    <source>
        <strain evidence="2 3">DSM 101730</strain>
    </source>
</reference>
<dbReference type="Proteomes" id="UP000549457">
    <property type="component" value="Unassembled WGS sequence"/>
</dbReference>
<sequence>MDAPVRLGRKGRWTMAGIAFAIVAIFAAANTHLVYVSLSSEPDCVPHLKAPDHGGKTFRAAGSAC</sequence>
<keyword evidence="1" id="KW-1133">Transmembrane helix</keyword>
<proteinExistence type="predicted"/>
<feature type="transmembrane region" description="Helical" evidence="1">
    <location>
        <begin position="12"/>
        <end position="35"/>
    </location>
</feature>
<keyword evidence="1" id="KW-0472">Membrane</keyword>
<organism evidence="2 3">
    <name type="scientific">Amaricoccus macauensis</name>
    <dbReference type="NCBI Taxonomy" id="57001"/>
    <lineage>
        <taxon>Bacteria</taxon>
        <taxon>Pseudomonadati</taxon>
        <taxon>Pseudomonadota</taxon>
        <taxon>Alphaproteobacteria</taxon>
        <taxon>Rhodobacterales</taxon>
        <taxon>Paracoccaceae</taxon>
        <taxon>Amaricoccus</taxon>
    </lineage>
</organism>
<dbReference type="AlphaFoldDB" id="A0A840SQG7"/>